<dbReference type="InterPro" id="IPR017853">
    <property type="entry name" value="GH"/>
</dbReference>
<dbReference type="InterPro" id="IPR006047">
    <property type="entry name" value="GH13_cat_dom"/>
</dbReference>
<name>A0ABT1F8K4_9GAMM</name>
<comment type="cofactor">
    <cofactor evidence="1">
        <name>Ca(2+)</name>
        <dbReference type="ChEBI" id="CHEBI:29108"/>
    </cofactor>
</comment>
<evidence type="ECO:0000256" key="2">
    <source>
        <dbReference type="ARBA" id="ARBA00022723"/>
    </source>
</evidence>
<dbReference type="PANTHER" id="PTHR10357">
    <property type="entry name" value="ALPHA-AMYLASE FAMILY MEMBER"/>
    <property type="match status" value="1"/>
</dbReference>
<reference evidence="6 7" key="1">
    <citation type="submission" date="2022-06" db="EMBL/GenBank/DDBJ databases">
        <title>Dyella sp. Sa strain:Sa Genome sequencing.</title>
        <authorList>
            <person name="Park S."/>
        </authorList>
    </citation>
    <scope>NUCLEOTIDE SEQUENCE [LARGE SCALE GENOMIC DNA]</scope>
    <source>
        <strain evidence="6 7">Sa</strain>
    </source>
</reference>
<gene>
    <name evidence="6" type="ORF">NC595_06490</name>
</gene>
<feature type="chain" id="PRO_5046034692" evidence="4">
    <location>
        <begin position="22"/>
        <end position="563"/>
    </location>
</feature>
<protein>
    <submittedName>
        <fullName evidence="6">Alpha-amylase family glycosyl hydrolase</fullName>
    </submittedName>
</protein>
<dbReference type="Pfam" id="PF00128">
    <property type="entry name" value="Alpha-amylase"/>
    <property type="match status" value="1"/>
</dbReference>
<dbReference type="PROSITE" id="PS51257">
    <property type="entry name" value="PROKAR_LIPOPROTEIN"/>
    <property type="match status" value="1"/>
</dbReference>
<evidence type="ECO:0000313" key="6">
    <source>
        <dbReference type="EMBL" id="MCP1373707.1"/>
    </source>
</evidence>
<keyword evidence="3 4" id="KW-0732">Signal</keyword>
<feature type="signal peptide" evidence="4">
    <location>
        <begin position="1"/>
        <end position="21"/>
    </location>
</feature>
<dbReference type="EMBL" id="JAMZEK010000001">
    <property type="protein sequence ID" value="MCP1373707.1"/>
    <property type="molecule type" value="Genomic_DNA"/>
</dbReference>
<proteinExistence type="predicted"/>
<evidence type="ECO:0000256" key="4">
    <source>
        <dbReference type="SAM" id="SignalP"/>
    </source>
</evidence>
<evidence type="ECO:0000313" key="7">
    <source>
        <dbReference type="Proteomes" id="UP001204615"/>
    </source>
</evidence>
<dbReference type="SMART" id="SM00642">
    <property type="entry name" value="Aamy"/>
    <property type="match status" value="1"/>
</dbReference>
<comment type="caution">
    <text evidence="6">The sequence shown here is derived from an EMBL/GenBank/DDBJ whole genome shotgun (WGS) entry which is preliminary data.</text>
</comment>
<keyword evidence="7" id="KW-1185">Reference proteome</keyword>
<dbReference type="RefSeq" id="WP_253565485.1">
    <property type="nucleotide sequence ID" value="NZ_JAMZEK010000001.1"/>
</dbReference>
<accession>A0ABT1F8K4</accession>
<evidence type="ECO:0000259" key="5">
    <source>
        <dbReference type="SMART" id="SM00642"/>
    </source>
</evidence>
<keyword evidence="2" id="KW-0479">Metal-binding</keyword>
<dbReference type="SUPFAM" id="SSF51445">
    <property type="entry name" value="(Trans)glycosidases"/>
    <property type="match status" value="1"/>
</dbReference>
<keyword evidence="6" id="KW-0378">Hydrolase</keyword>
<dbReference type="GO" id="GO:0016787">
    <property type="term" value="F:hydrolase activity"/>
    <property type="evidence" value="ECO:0007669"/>
    <property type="project" value="UniProtKB-KW"/>
</dbReference>
<feature type="domain" description="Glycosyl hydrolase family 13 catalytic" evidence="5">
    <location>
        <begin position="44"/>
        <end position="446"/>
    </location>
</feature>
<dbReference type="CDD" id="cd11339">
    <property type="entry name" value="AmyAc_bac_CMD_like_2"/>
    <property type="match status" value="1"/>
</dbReference>
<evidence type="ECO:0000256" key="1">
    <source>
        <dbReference type="ARBA" id="ARBA00001913"/>
    </source>
</evidence>
<sequence length="563" mass="62712">MIAKRLLPALVATLACGLAHAAAPAKAPVFVGTDAPMASNAIYFVLTDRFVDGDTANDHRDQGGAHPTWDIPVPGAPKGESANIGYLGGDFRGVLDNAGYIKGMGFGAVWITPIVDNPDEAFTGGDPVSWGSKFTDRGKTGYHGYWGVNFYKVDEHLPSKDLDYRQFTAGMHEAGLKVVQDIVLNHGSPAFTMPVKQPQFGQIFDRDGKLVADEQNLPPYQLDPVRNPLHRFYHAYDDLVQLSNNDDQNPAVLDYFVGAYLQWIDQGSDAFRIDTISHMSTTFWKQFSARIRAKHPGFFMYGEAFDYSPDNIGKFTWPQNGGISVLDFPLRGRLGEVFEHPHSDYAQILDRLYLTNGPYQNPYELVTFYDNHDMARLNASDDGFIDANNFLFTARGIPAIYYGSEIGFERGKAEHEGNRNYFGQQRIDNAPKSPIYQHLKRIAMLRAKMPALQRGLMLPIRFAGQQASFYRVYQQGKVHQIALVLLNKGDQPADFKVGQWLQSGTWQPLLGDGPPVAIGDGGMLDATVGPHDVQVYLLDARVRRADLLAELTRLQEERGHPAR</sequence>
<dbReference type="Proteomes" id="UP001204615">
    <property type="component" value="Unassembled WGS sequence"/>
</dbReference>
<evidence type="ECO:0000256" key="3">
    <source>
        <dbReference type="ARBA" id="ARBA00022729"/>
    </source>
</evidence>
<dbReference type="Gene3D" id="3.20.20.80">
    <property type="entry name" value="Glycosidases"/>
    <property type="match status" value="1"/>
</dbReference>
<dbReference type="PANTHER" id="PTHR10357:SF215">
    <property type="entry name" value="ALPHA-AMYLASE 1"/>
    <property type="match status" value="1"/>
</dbReference>
<organism evidence="6 7">
    <name type="scientific">Dyella lutea</name>
    <dbReference type="NCBI Taxonomy" id="2950441"/>
    <lineage>
        <taxon>Bacteria</taxon>
        <taxon>Pseudomonadati</taxon>
        <taxon>Pseudomonadota</taxon>
        <taxon>Gammaproteobacteria</taxon>
        <taxon>Lysobacterales</taxon>
        <taxon>Rhodanobacteraceae</taxon>
        <taxon>Dyella</taxon>
    </lineage>
</organism>